<dbReference type="OrthoDB" id="543373at2759"/>
<protein>
    <recommendedName>
        <fullName evidence="3">Importin N-terminal domain-containing protein</fullName>
    </recommendedName>
</protein>
<dbReference type="InterPro" id="IPR016024">
    <property type="entry name" value="ARM-type_fold"/>
</dbReference>
<keyword evidence="2" id="KW-1185">Reference proteome</keyword>
<dbReference type="SUPFAM" id="SSF48371">
    <property type="entry name" value="ARM repeat"/>
    <property type="match status" value="2"/>
</dbReference>
<evidence type="ECO:0000313" key="1">
    <source>
        <dbReference type="EMBL" id="OHT06092.1"/>
    </source>
</evidence>
<accession>A0A1J4K8Q2</accession>
<reference evidence="1" key="1">
    <citation type="submission" date="2016-10" db="EMBL/GenBank/DDBJ databases">
        <authorList>
            <person name="Benchimol M."/>
            <person name="Almeida L.G."/>
            <person name="Vasconcelos A.T."/>
            <person name="Perreira-Neves A."/>
            <person name="Rosa I.A."/>
            <person name="Tasca T."/>
            <person name="Bogo M.R."/>
            <person name="de Souza W."/>
        </authorList>
    </citation>
    <scope>NUCLEOTIDE SEQUENCE [LARGE SCALE GENOMIC DNA]</scope>
    <source>
        <strain evidence="1">K</strain>
    </source>
</reference>
<organism evidence="1 2">
    <name type="scientific">Tritrichomonas foetus</name>
    <dbReference type="NCBI Taxonomy" id="1144522"/>
    <lineage>
        <taxon>Eukaryota</taxon>
        <taxon>Metamonada</taxon>
        <taxon>Parabasalia</taxon>
        <taxon>Tritrichomonadida</taxon>
        <taxon>Tritrichomonadidae</taxon>
        <taxon>Tritrichomonas</taxon>
    </lineage>
</organism>
<dbReference type="AlphaFoldDB" id="A0A1J4K8Q2"/>
<comment type="caution">
    <text evidence="1">The sequence shown here is derived from an EMBL/GenBank/DDBJ whole genome shotgun (WGS) entry which is preliminary data.</text>
</comment>
<gene>
    <name evidence="1" type="ORF">TRFO_26016</name>
</gene>
<dbReference type="InterPro" id="IPR011989">
    <property type="entry name" value="ARM-like"/>
</dbReference>
<dbReference type="Gene3D" id="1.25.10.10">
    <property type="entry name" value="Leucine-rich Repeat Variant"/>
    <property type="match status" value="2"/>
</dbReference>
<evidence type="ECO:0000313" key="2">
    <source>
        <dbReference type="Proteomes" id="UP000179807"/>
    </source>
</evidence>
<sequence length="1065" mass="122770">MNVEQFQLLLLGLSQPSDENNQCSNILMQMCEQNVYEFLRLNLLVLSQEINPRIGHYAITMIYIQVKNGNIFQSLENATSFWTQFVQIVPVVFASPVLPDNSKLLVSHTISYFAIHFFNSNHNTQIQFYILKLFQENPNFEQYIISCIEDIIISTEEFGGFPFEAVSQILIADHQFEASFIPKMKLFFAVAMRFPENPQLIEFFPHLLEKTPPNLMKEMISTMSSFAEISANFFEPHLAVISQMLCQIACNAQCDFRNEAIFCIDSFIKGAPNMCCSKTDFFLPVIQALITIMSEINEEVSLEDDLNDTTPCIIARSTIGSLYDNCINNEKMFFPVKALFEEVRPKLDLLKWPVIHAFIATFVEMGHNVSYVIYNNFEMHNEEDMDKFINDFIQFLNPSVVPHLKIAVFELIESLSCRMLFQPRTSNIIIPIVMNTIVSENNPYVQKEAVLALTCFLDNLVRCNLVVQFRNVIEILAQMLPLSPPYLKPLLVRCFRTFMKSDRYYSSEFHHQYINILWQLYTNTTENDLKIQIISAFTQSFKFTNDSIHLFKIEEVIQKGLTFLNDAIILSEENDEELQQSMINLIILLDERCFPLIQQYNVIMKALEEASQDIQIQSYGQFDVIEMPSVLKKIPSIKAGTKLYILISDERNVHFALTLINRLIWAKIYTFVNMNEIIPKLIDIVQKWINNTYHIEKIAVAAWILLSSLLVFTKGSPIFASIVNTFMQDFFNSIGVGDISYNEHILRIFEKHLADEVLVIPQFVNELLVKLTGYADTVIDNLLKLTTDLIKFEIIDDVSNDEALGRDVNYATITLELVGQTINKLMAQYPDITIPFLQKGYLQKLCELMNNVVAMTYAMIVLTKYCICSHDIPFTTKLVKLLTEIGFKCSHQISSQAFILAAKIFRECDIPNECVLEIYAMYLTAIPEIQENVDSNTGYSDLALGSMAVLIKKYRNIINYDEAAYFWLTAFPIWEENALSDYSYSYLADLLEAQHPSIFSYDNFERIISNLIITIDSQMVGEETNNRLRAIIKAMAANPENDEMMQHMITEELRREAYYSIVHDE</sequence>
<proteinExistence type="predicted"/>
<dbReference type="RefSeq" id="XP_068359228.1">
    <property type="nucleotide sequence ID" value="XM_068504691.1"/>
</dbReference>
<evidence type="ECO:0008006" key="3">
    <source>
        <dbReference type="Google" id="ProtNLM"/>
    </source>
</evidence>
<dbReference type="Proteomes" id="UP000179807">
    <property type="component" value="Unassembled WGS sequence"/>
</dbReference>
<dbReference type="EMBL" id="MLAK01000737">
    <property type="protein sequence ID" value="OHT06092.1"/>
    <property type="molecule type" value="Genomic_DNA"/>
</dbReference>
<name>A0A1J4K8Q2_9EUKA</name>
<dbReference type="VEuPathDB" id="TrichDB:TRFO_26016"/>
<dbReference type="GeneID" id="94839395"/>